<name>E2AG73_CAMFO</name>
<keyword evidence="3" id="KW-1185">Reference proteome</keyword>
<feature type="region of interest" description="Disordered" evidence="1">
    <location>
        <begin position="1"/>
        <end position="41"/>
    </location>
</feature>
<sequence>MVAKSRVYGKQALHDEGHMPEDREAMQSLPTGTRSLPERSPHSDFIMNNSWHRDIIVLKCFCVFRAADTASSVSGKSCGGNSR</sequence>
<dbReference type="EMBL" id="GL439266">
    <property type="protein sequence ID" value="EFN67564.1"/>
    <property type="molecule type" value="Genomic_DNA"/>
</dbReference>
<reference evidence="2 3" key="1">
    <citation type="journal article" date="2010" name="Science">
        <title>Genomic comparison of the ants Camponotus floridanus and Harpegnathos saltator.</title>
        <authorList>
            <person name="Bonasio R."/>
            <person name="Zhang G."/>
            <person name="Ye C."/>
            <person name="Mutti N.S."/>
            <person name="Fang X."/>
            <person name="Qin N."/>
            <person name="Donahue G."/>
            <person name="Yang P."/>
            <person name="Li Q."/>
            <person name="Li C."/>
            <person name="Zhang P."/>
            <person name="Huang Z."/>
            <person name="Berger S.L."/>
            <person name="Reinberg D."/>
            <person name="Wang J."/>
            <person name="Liebig J."/>
        </authorList>
    </citation>
    <scope>NUCLEOTIDE SEQUENCE [LARGE SCALE GENOMIC DNA]</scope>
    <source>
        <strain evidence="3">C129</strain>
    </source>
</reference>
<dbReference type="AlphaFoldDB" id="E2AG73"/>
<gene>
    <name evidence="2" type="ORF">EAG_16245</name>
</gene>
<evidence type="ECO:0000313" key="3">
    <source>
        <dbReference type="Proteomes" id="UP000000311"/>
    </source>
</evidence>
<evidence type="ECO:0000313" key="2">
    <source>
        <dbReference type="EMBL" id="EFN67564.1"/>
    </source>
</evidence>
<feature type="compositionally biased region" description="Basic and acidic residues" evidence="1">
    <location>
        <begin position="12"/>
        <end position="25"/>
    </location>
</feature>
<organism evidence="3">
    <name type="scientific">Camponotus floridanus</name>
    <name type="common">Florida carpenter ant</name>
    <dbReference type="NCBI Taxonomy" id="104421"/>
    <lineage>
        <taxon>Eukaryota</taxon>
        <taxon>Metazoa</taxon>
        <taxon>Ecdysozoa</taxon>
        <taxon>Arthropoda</taxon>
        <taxon>Hexapoda</taxon>
        <taxon>Insecta</taxon>
        <taxon>Pterygota</taxon>
        <taxon>Neoptera</taxon>
        <taxon>Endopterygota</taxon>
        <taxon>Hymenoptera</taxon>
        <taxon>Apocrita</taxon>
        <taxon>Aculeata</taxon>
        <taxon>Formicoidea</taxon>
        <taxon>Formicidae</taxon>
        <taxon>Formicinae</taxon>
        <taxon>Camponotus</taxon>
    </lineage>
</organism>
<protein>
    <submittedName>
        <fullName evidence="2">Uncharacterized protein</fullName>
    </submittedName>
</protein>
<proteinExistence type="predicted"/>
<dbReference type="Proteomes" id="UP000000311">
    <property type="component" value="Unassembled WGS sequence"/>
</dbReference>
<evidence type="ECO:0000256" key="1">
    <source>
        <dbReference type="SAM" id="MobiDB-lite"/>
    </source>
</evidence>
<dbReference type="InParanoid" id="E2AG73"/>
<accession>E2AG73</accession>